<proteinExistence type="predicted"/>
<dbReference type="GeneID" id="38134993"/>
<accession>A0A3F3Q053</accession>
<protein>
    <submittedName>
        <fullName evidence="1">Uncharacterized protein</fullName>
    </submittedName>
</protein>
<organism evidence="1 2">
    <name type="scientific">Aspergillus welwitschiae</name>
    <dbReference type="NCBI Taxonomy" id="1341132"/>
    <lineage>
        <taxon>Eukaryota</taxon>
        <taxon>Fungi</taxon>
        <taxon>Dikarya</taxon>
        <taxon>Ascomycota</taxon>
        <taxon>Pezizomycotina</taxon>
        <taxon>Eurotiomycetes</taxon>
        <taxon>Eurotiomycetidae</taxon>
        <taxon>Eurotiales</taxon>
        <taxon>Aspergillaceae</taxon>
        <taxon>Aspergillus</taxon>
        <taxon>Aspergillus subgen. Circumdati</taxon>
    </lineage>
</organism>
<keyword evidence="2" id="KW-1185">Reference proteome</keyword>
<gene>
    <name evidence="1" type="ORF">BDQ94DRAFT_145404</name>
</gene>
<dbReference type="RefSeq" id="XP_026625562.1">
    <property type="nucleotide sequence ID" value="XM_026766637.1"/>
</dbReference>
<dbReference type="EMBL" id="KZ852050">
    <property type="protein sequence ID" value="RDH32540.1"/>
    <property type="molecule type" value="Genomic_DNA"/>
</dbReference>
<dbReference type="AlphaFoldDB" id="A0A3F3Q053"/>
<dbReference type="Proteomes" id="UP000253729">
    <property type="component" value="Unassembled WGS sequence"/>
</dbReference>
<evidence type="ECO:0000313" key="2">
    <source>
        <dbReference type="Proteomes" id="UP000253729"/>
    </source>
</evidence>
<sequence length="89" mass="9648">MHSTALMIIIQSSTAQVQNLKSRPAQNNFPLSISSSQPTPRPPILLPMLHFVLLISSESRHPPSITCFSFLPDARGLHSVCALSSLAVN</sequence>
<evidence type="ECO:0000313" key="1">
    <source>
        <dbReference type="EMBL" id="RDH32540.1"/>
    </source>
</evidence>
<name>A0A3F3Q053_9EURO</name>
<reference evidence="1 2" key="1">
    <citation type="submission" date="2018-07" db="EMBL/GenBank/DDBJ databases">
        <title>The genomes of Aspergillus section Nigri reveals drivers in fungal speciation.</title>
        <authorList>
            <consortium name="DOE Joint Genome Institute"/>
            <person name="Vesth T.C."/>
            <person name="Nybo J."/>
            <person name="Theobald S."/>
            <person name="Brandl J."/>
            <person name="Frisvad J.C."/>
            <person name="Nielsen K.F."/>
            <person name="Lyhne E.K."/>
            <person name="Kogle M.E."/>
            <person name="Kuo A."/>
            <person name="Riley R."/>
            <person name="Clum A."/>
            <person name="Nolan M."/>
            <person name="Lipzen A."/>
            <person name="Salamov A."/>
            <person name="Henrissat B."/>
            <person name="Wiebenga A."/>
            <person name="De vries R.P."/>
            <person name="Grigoriev I.V."/>
            <person name="Mortensen U.H."/>
            <person name="Andersen M.R."/>
            <person name="Baker S.E."/>
        </authorList>
    </citation>
    <scope>NUCLEOTIDE SEQUENCE [LARGE SCALE GENOMIC DNA]</scope>
    <source>
        <strain evidence="1 2">CBS 139.54b</strain>
    </source>
</reference>